<sequence length="146" mass="17348">MERDIPHLIKMRFDFTAESKEIDASLYEAFYQECLAFFEETKDTKRWYIWVAELEGELVSHIYVELIDTVPRPGRKKSPWGYVTNVYTVPEYRSQGIGGKIMDEIKQWAKENGVTFFIVWPSEASVDFYRRHGFEKAEEAMELHFM</sequence>
<dbReference type="EMBL" id="VCIW01000004">
    <property type="protein sequence ID" value="TLS52835.1"/>
    <property type="molecule type" value="Genomic_DNA"/>
</dbReference>
<dbReference type="InterPro" id="IPR016181">
    <property type="entry name" value="Acyl_CoA_acyltransferase"/>
</dbReference>
<dbReference type="OrthoDB" id="119498at2"/>
<evidence type="ECO:0000313" key="4">
    <source>
        <dbReference type="EMBL" id="TLS52835.1"/>
    </source>
</evidence>
<accession>A0A5R9GLU5</accession>
<evidence type="ECO:0000313" key="5">
    <source>
        <dbReference type="Proteomes" id="UP000309676"/>
    </source>
</evidence>
<dbReference type="GO" id="GO:0016747">
    <property type="term" value="F:acyltransferase activity, transferring groups other than amino-acyl groups"/>
    <property type="evidence" value="ECO:0007669"/>
    <property type="project" value="InterPro"/>
</dbReference>
<dbReference type="SUPFAM" id="SSF55729">
    <property type="entry name" value="Acyl-CoA N-acyltransferases (Nat)"/>
    <property type="match status" value="1"/>
</dbReference>
<dbReference type="PANTHER" id="PTHR43420">
    <property type="entry name" value="ACETYLTRANSFERASE"/>
    <property type="match status" value="1"/>
</dbReference>
<dbReference type="CDD" id="cd04301">
    <property type="entry name" value="NAT_SF"/>
    <property type="match status" value="1"/>
</dbReference>
<dbReference type="Gene3D" id="3.40.630.30">
    <property type="match status" value="1"/>
</dbReference>
<keyword evidence="5" id="KW-1185">Reference proteome</keyword>
<dbReference type="InterPro" id="IPR000182">
    <property type="entry name" value="GNAT_dom"/>
</dbReference>
<reference evidence="4 5" key="1">
    <citation type="submission" date="2019-05" db="EMBL/GenBank/DDBJ databases">
        <authorList>
            <person name="Narsing Rao M.P."/>
            <person name="Li W.J."/>
        </authorList>
    </citation>
    <scope>NUCLEOTIDE SEQUENCE [LARGE SCALE GENOMIC DNA]</scope>
    <source>
        <strain evidence="4 5">SYSU_K30003</strain>
    </source>
</reference>
<dbReference type="Proteomes" id="UP000309676">
    <property type="component" value="Unassembled WGS sequence"/>
</dbReference>
<dbReference type="Pfam" id="PF00583">
    <property type="entry name" value="Acetyltransf_1"/>
    <property type="match status" value="1"/>
</dbReference>
<name>A0A5R9GLU5_9BACL</name>
<evidence type="ECO:0000256" key="2">
    <source>
        <dbReference type="ARBA" id="ARBA00023315"/>
    </source>
</evidence>
<comment type="caution">
    <text evidence="4">The sequence shown here is derived from an EMBL/GenBank/DDBJ whole genome shotgun (WGS) entry which is preliminary data.</text>
</comment>
<gene>
    <name evidence="4" type="ORF">FE782_07845</name>
</gene>
<keyword evidence="1 4" id="KW-0808">Transferase</keyword>
<evidence type="ECO:0000256" key="1">
    <source>
        <dbReference type="ARBA" id="ARBA00022679"/>
    </source>
</evidence>
<proteinExistence type="predicted"/>
<evidence type="ECO:0000259" key="3">
    <source>
        <dbReference type="PROSITE" id="PS51186"/>
    </source>
</evidence>
<keyword evidence="2" id="KW-0012">Acyltransferase</keyword>
<dbReference type="InterPro" id="IPR050680">
    <property type="entry name" value="YpeA/RimI_acetyltransf"/>
</dbReference>
<dbReference type="PROSITE" id="PS51186">
    <property type="entry name" value="GNAT"/>
    <property type="match status" value="1"/>
</dbReference>
<feature type="domain" description="N-acetyltransferase" evidence="3">
    <location>
        <begin position="1"/>
        <end position="146"/>
    </location>
</feature>
<protein>
    <submittedName>
        <fullName evidence="4">GNAT family N-acetyltransferase</fullName>
    </submittedName>
</protein>
<organism evidence="4 5">
    <name type="scientific">Paenibacillus antri</name>
    <dbReference type="NCBI Taxonomy" id="2582848"/>
    <lineage>
        <taxon>Bacteria</taxon>
        <taxon>Bacillati</taxon>
        <taxon>Bacillota</taxon>
        <taxon>Bacilli</taxon>
        <taxon>Bacillales</taxon>
        <taxon>Paenibacillaceae</taxon>
        <taxon>Paenibacillus</taxon>
    </lineage>
</organism>
<dbReference type="AlphaFoldDB" id="A0A5R9GLU5"/>